<evidence type="ECO:0000313" key="6">
    <source>
        <dbReference type="Proteomes" id="UP000626109"/>
    </source>
</evidence>
<feature type="compositionally biased region" description="Low complexity" evidence="3">
    <location>
        <begin position="23"/>
        <end position="42"/>
    </location>
</feature>
<dbReference type="GO" id="GO:0016301">
    <property type="term" value="F:kinase activity"/>
    <property type="evidence" value="ECO:0007669"/>
    <property type="project" value="InterPro"/>
</dbReference>
<feature type="region of interest" description="Disordered" evidence="3">
    <location>
        <begin position="1"/>
        <end position="49"/>
    </location>
</feature>
<sequence>MEGSGEKLHLLLSADPSRLQPPTTSSTSSTTTATTTATTTTAKADPSCGPTATWACAFAHSGDRRLPAPDKVARATARAATFAAPLRFVAGLGQAAVAAPPVGAAAIPGPGNKPPRTGVPPPTPPAAPAPATLSTAATSATTAMTIAAPPPSPHLQLASAGVSTDAEEMATEEKSGAAKMEAEAVADATMSQIRARDGPSCMLSQATGTSAAVTGEHAGRHRKVDVEPDQLKRYHPQFSSDMDEDTDIEVHRWSVRRAVDAFEDALMSLRRCNVAFDSCGSNSQWLARRLESARAAGYRTELLWVDVPIEVALLRNRDRGTHGRWCPESVIMDKAKVMRHSFEELRHTVDFVERIQNWVLVPSSGFLLLLLLRLLLRLRLLLLVL</sequence>
<evidence type="ECO:0000313" key="5">
    <source>
        <dbReference type="EMBL" id="CAE8742553.1"/>
    </source>
</evidence>
<feature type="domain" description="Zeta toxin" evidence="4">
    <location>
        <begin position="209"/>
        <end position="351"/>
    </location>
</feature>
<comment type="caution">
    <text evidence="5">The sequence shown here is derived from an EMBL/GenBank/DDBJ whole genome shotgun (WGS) entry which is preliminary data.</text>
</comment>
<dbReference type="Proteomes" id="UP000626109">
    <property type="component" value="Unassembled WGS sequence"/>
</dbReference>
<evidence type="ECO:0000259" key="4">
    <source>
        <dbReference type="Pfam" id="PF06414"/>
    </source>
</evidence>
<organism evidence="5 6">
    <name type="scientific">Polarella glacialis</name>
    <name type="common">Dinoflagellate</name>
    <dbReference type="NCBI Taxonomy" id="89957"/>
    <lineage>
        <taxon>Eukaryota</taxon>
        <taxon>Sar</taxon>
        <taxon>Alveolata</taxon>
        <taxon>Dinophyceae</taxon>
        <taxon>Suessiales</taxon>
        <taxon>Suessiaceae</taxon>
        <taxon>Polarella</taxon>
    </lineage>
</organism>
<dbReference type="Pfam" id="PF06414">
    <property type="entry name" value="Zeta_toxin"/>
    <property type="match status" value="1"/>
</dbReference>
<keyword evidence="2" id="KW-0067">ATP-binding</keyword>
<feature type="region of interest" description="Disordered" evidence="3">
    <location>
        <begin position="107"/>
        <end position="131"/>
    </location>
</feature>
<gene>
    <name evidence="5" type="ORF">PGLA2088_LOCUS51023</name>
</gene>
<dbReference type="SUPFAM" id="SSF52540">
    <property type="entry name" value="P-loop containing nucleoside triphosphate hydrolases"/>
    <property type="match status" value="1"/>
</dbReference>
<evidence type="ECO:0000256" key="2">
    <source>
        <dbReference type="ARBA" id="ARBA00022840"/>
    </source>
</evidence>
<dbReference type="AlphaFoldDB" id="A0A813M018"/>
<accession>A0A813M018</accession>
<reference evidence="5" key="1">
    <citation type="submission" date="2021-02" db="EMBL/GenBank/DDBJ databases">
        <authorList>
            <person name="Dougan E. K."/>
            <person name="Rhodes N."/>
            <person name="Thang M."/>
            <person name="Chan C."/>
        </authorList>
    </citation>
    <scope>NUCLEOTIDE SEQUENCE</scope>
</reference>
<dbReference type="Gene3D" id="3.40.50.300">
    <property type="entry name" value="P-loop containing nucleotide triphosphate hydrolases"/>
    <property type="match status" value="1"/>
</dbReference>
<evidence type="ECO:0000256" key="1">
    <source>
        <dbReference type="ARBA" id="ARBA00022741"/>
    </source>
</evidence>
<name>A0A813M018_POLGL</name>
<dbReference type="GO" id="GO:0005524">
    <property type="term" value="F:ATP binding"/>
    <property type="evidence" value="ECO:0007669"/>
    <property type="project" value="UniProtKB-KW"/>
</dbReference>
<protein>
    <recommendedName>
        <fullName evidence="4">Zeta toxin domain-containing protein</fullName>
    </recommendedName>
</protein>
<proteinExistence type="predicted"/>
<evidence type="ECO:0000256" key="3">
    <source>
        <dbReference type="SAM" id="MobiDB-lite"/>
    </source>
</evidence>
<keyword evidence="1" id="KW-0547">Nucleotide-binding</keyword>
<dbReference type="InterPro" id="IPR027417">
    <property type="entry name" value="P-loop_NTPase"/>
</dbReference>
<dbReference type="EMBL" id="CAJNNW010037513">
    <property type="protein sequence ID" value="CAE8742553.1"/>
    <property type="molecule type" value="Genomic_DNA"/>
</dbReference>
<dbReference type="InterPro" id="IPR010488">
    <property type="entry name" value="Zeta_toxin_domain"/>
</dbReference>
<feature type="compositionally biased region" description="Pro residues" evidence="3">
    <location>
        <begin position="111"/>
        <end position="128"/>
    </location>
</feature>